<keyword evidence="5" id="KW-0496">Mitochondrion</keyword>
<dbReference type="OrthoDB" id="4188486at2759"/>
<proteinExistence type="inferred from homology"/>
<dbReference type="InterPro" id="IPR011009">
    <property type="entry name" value="Kinase-like_dom_sf"/>
</dbReference>
<comment type="similarity">
    <text evidence="2">Belongs to the AIM9 family.</text>
</comment>
<dbReference type="VEuPathDB" id="FungiDB:HCDG_08883"/>
<dbReference type="GO" id="GO:0016740">
    <property type="term" value="F:transferase activity"/>
    <property type="evidence" value="ECO:0007669"/>
    <property type="project" value="UniProtKB-KW"/>
</dbReference>
<dbReference type="OMA" id="HEDFFRY"/>
<protein>
    <recommendedName>
        <fullName evidence="3">Altered inheritance of mitochondria protein 9, mitochondrial</fullName>
    </recommendedName>
    <alternativeName>
        <fullName evidence="6">Found in mitochondrial proteome protein 29</fullName>
    </alternativeName>
</protein>
<gene>
    <name evidence="7" type="ORF">HCDG_08883</name>
</gene>
<evidence type="ECO:0000256" key="3">
    <source>
        <dbReference type="ARBA" id="ARBA00016197"/>
    </source>
</evidence>
<evidence type="ECO:0000256" key="5">
    <source>
        <dbReference type="ARBA" id="ARBA00023128"/>
    </source>
</evidence>
<dbReference type="PANTHER" id="PTHR36091">
    <property type="entry name" value="ALTERED INHERITANCE OF MITOCHONDRIA PROTEIN 9, MITOCHONDRIAL"/>
    <property type="match status" value="1"/>
</dbReference>
<dbReference type="HOGENOM" id="CLU_019189_8_0_1"/>
<name>C6HQG5_AJECH</name>
<dbReference type="AlphaFoldDB" id="C6HQG5"/>
<evidence type="ECO:0000313" key="8">
    <source>
        <dbReference type="Proteomes" id="UP000002624"/>
    </source>
</evidence>
<sequence length="145" mass="16523">MFRTLTFAWSRCVIRAKDNSPLLQHFCYSTPPSCRLMSGASDADHEDFFRYTGGRWLWNESMQLRNRYKRFDVAELQRIAARSVGSRTCSCMIKLAEGGSNKVFRLTMDDGTTAIARIPHPNMGPPFKTTASEVATMDFVRLLMV</sequence>
<evidence type="ECO:0000256" key="6">
    <source>
        <dbReference type="ARBA" id="ARBA00031849"/>
    </source>
</evidence>
<dbReference type="Proteomes" id="UP000002624">
    <property type="component" value="Unassembled WGS sequence"/>
</dbReference>
<evidence type="ECO:0000256" key="2">
    <source>
        <dbReference type="ARBA" id="ARBA00005543"/>
    </source>
</evidence>
<dbReference type="STRING" id="544712.C6HQG5"/>
<evidence type="ECO:0000256" key="1">
    <source>
        <dbReference type="ARBA" id="ARBA00004173"/>
    </source>
</evidence>
<dbReference type="GO" id="GO:0005739">
    <property type="term" value="C:mitochondrion"/>
    <property type="evidence" value="ECO:0007669"/>
    <property type="project" value="UniProtKB-SubCell"/>
</dbReference>
<evidence type="ECO:0000256" key="4">
    <source>
        <dbReference type="ARBA" id="ARBA00022946"/>
    </source>
</evidence>
<dbReference type="InterPro" id="IPR051035">
    <property type="entry name" value="Mito_inheritance_9"/>
</dbReference>
<accession>C6HQG5</accession>
<reference evidence="8" key="1">
    <citation type="submission" date="2009-05" db="EMBL/GenBank/DDBJ databases">
        <title>The genome sequence of Ajellomyces capsulatus strain H143.</title>
        <authorList>
            <person name="Champion M."/>
            <person name="Cuomo C.A."/>
            <person name="Ma L.-J."/>
            <person name="Henn M.R."/>
            <person name="Sil A."/>
            <person name="Goldman B."/>
            <person name="Young S.K."/>
            <person name="Kodira C.D."/>
            <person name="Zeng Q."/>
            <person name="Koehrsen M."/>
            <person name="Alvarado L."/>
            <person name="Berlin A.M."/>
            <person name="Borenstein D."/>
            <person name="Chen Z."/>
            <person name="Engels R."/>
            <person name="Freedman E."/>
            <person name="Gellesch M."/>
            <person name="Goldberg J."/>
            <person name="Griggs A."/>
            <person name="Gujja S."/>
            <person name="Heiman D.I."/>
            <person name="Hepburn T.A."/>
            <person name="Howarth C."/>
            <person name="Jen D."/>
            <person name="Larson L."/>
            <person name="Lewis B."/>
            <person name="Mehta T."/>
            <person name="Park D."/>
            <person name="Pearson M."/>
            <person name="Roberts A."/>
            <person name="Saif S."/>
            <person name="Shea T.D."/>
            <person name="Shenoy N."/>
            <person name="Sisk P."/>
            <person name="Stolte C."/>
            <person name="Sykes S."/>
            <person name="Walk T."/>
            <person name="White J."/>
            <person name="Yandava C."/>
            <person name="Klein B."/>
            <person name="McEwen J.G."/>
            <person name="Puccia R."/>
            <person name="Goldman G.H."/>
            <person name="Felipe M.S."/>
            <person name="Nino-Vega G."/>
            <person name="San-Blas G."/>
            <person name="Taylor J.W."/>
            <person name="Mendoza L."/>
            <person name="Galagan J.E."/>
            <person name="Nusbaum C."/>
            <person name="Birren B.W."/>
        </authorList>
    </citation>
    <scope>NUCLEOTIDE SEQUENCE [LARGE SCALE GENOMIC DNA]</scope>
    <source>
        <strain evidence="8">H143</strain>
    </source>
</reference>
<dbReference type="PANTHER" id="PTHR36091:SF1">
    <property type="entry name" value="ALTERED INHERITANCE OF MITOCHONDRIA PROTEIN 9, MITOCHONDRIAL"/>
    <property type="match status" value="1"/>
</dbReference>
<organism evidence="7 8">
    <name type="scientific">Ajellomyces capsulatus (strain H143)</name>
    <name type="common">Darling's disease fungus</name>
    <name type="synonym">Histoplasma capsulatum</name>
    <dbReference type="NCBI Taxonomy" id="544712"/>
    <lineage>
        <taxon>Eukaryota</taxon>
        <taxon>Fungi</taxon>
        <taxon>Dikarya</taxon>
        <taxon>Ascomycota</taxon>
        <taxon>Pezizomycotina</taxon>
        <taxon>Eurotiomycetes</taxon>
        <taxon>Eurotiomycetidae</taxon>
        <taxon>Onygenales</taxon>
        <taxon>Ajellomycetaceae</taxon>
        <taxon>Histoplasma</taxon>
    </lineage>
</organism>
<keyword evidence="4" id="KW-0809">Transit peptide</keyword>
<evidence type="ECO:0000313" key="7">
    <source>
        <dbReference type="EMBL" id="EER37432.1"/>
    </source>
</evidence>
<dbReference type="SUPFAM" id="SSF56112">
    <property type="entry name" value="Protein kinase-like (PK-like)"/>
    <property type="match status" value="1"/>
</dbReference>
<comment type="subcellular location">
    <subcellularLocation>
        <location evidence="1">Mitochondrion</location>
    </subcellularLocation>
</comment>
<keyword evidence="7" id="KW-0808">Transferase</keyword>
<dbReference type="EMBL" id="GG692435">
    <property type="protein sequence ID" value="EER37432.1"/>
    <property type="molecule type" value="Genomic_DNA"/>
</dbReference>